<dbReference type="PANTHER" id="PTHR30153:SF2">
    <property type="entry name" value="REPLICATIVE DNA HELICASE"/>
    <property type="match status" value="1"/>
</dbReference>
<keyword evidence="2" id="KW-0378">Hydrolase</keyword>
<accession>A0A8S5LMY8</accession>
<dbReference type="GO" id="GO:0006260">
    <property type="term" value="P:DNA replication"/>
    <property type="evidence" value="ECO:0007669"/>
    <property type="project" value="InterPro"/>
</dbReference>
<feature type="domain" description="SF4 helicase" evidence="1">
    <location>
        <begin position="134"/>
        <end position="389"/>
    </location>
</feature>
<dbReference type="InterPro" id="IPR007694">
    <property type="entry name" value="DNA_helicase_DnaB-like_C"/>
</dbReference>
<name>A0A8S5LMY8_9CAUD</name>
<dbReference type="PROSITE" id="PS51199">
    <property type="entry name" value="SF4_HELICASE"/>
    <property type="match status" value="1"/>
</dbReference>
<evidence type="ECO:0000259" key="1">
    <source>
        <dbReference type="PROSITE" id="PS51199"/>
    </source>
</evidence>
<dbReference type="SUPFAM" id="SSF52540">
    <property type="entry name" value="P-loop containing nucleoside triphosphate hydrolases"/>
    <property type="match status" value="1"/>
</dbReference>
<protein>
    <submittedName>
        <fullName evidence="2">DnaB-like replicative helicase</fullName>
    </submittedName>
</protein>
<reference evidence="2" key="1">
    <citation type="journal article" date="2021" name="Proc. Natl. Acad. Sci. U.S.A.">
        <title>A Catalog of Tens of Thousands of Viruses from Human Metagenomes Reveals Hidden Associations with Chronic Diseases.</title>
        <authorList>
            <person name="Tisza M.J."/>
            <person name="Buck C.B."/>
        </authorList>
    </citation>
    <scope>NUCLEOTIDE SEQUENCE</scope>
    <source>
        <strain evidence="2">Ctsf32</strain>
    </source>
</reference>
<keyword evidence="2" id="KW-0347">Helicase</keyword>
<dbReference type="EMBL" id="BK015882">
    <property type="protein sequence ID" value="DAD71437.1"/>
    <property type="molecule type" value="Genomic_DNA"/>
</dbReference>
<evidence type="ECO:0000313" key="2">
    <source>
        <dbReference type="EMBL" id="DAD71437.1"/>
    </source>
</evidence>
<organism evidence="2">
    <name type="scientific">Siphoviridae sp. ctsf32</name>
    <dbReference type="NCBI Taxonomy" id="2827594"/>
    <lineage>
        <taxon>Viruses</taxon>
        <taxon>Duplodnaviria</taxon>
        <taxon>Heunggongvirae</taxon>
        <taxon>Uroviricota</taxon>
        <taxon>Caudoviricetes</taxon>
    </lineage>
</organism>
<sequence>MLANNDSSLLISNNLDDEYFSDYLDEFHFIKEHFDNYGRIPDVATFVAKFPDFVVLKVEEPNNYLIDELVKDRNTRLLASIFNKVRDLLMKNKVDEALSVYTTAQESVVKAKHFQSTDLLVDTSRYDAYVERCRDFEKYYVKTGFNELDKLIGGWDRNEELATISARPGVGKTWILLKCAVAALEQGLTVGVYSGEMSTNKVGYRFDTLSGHISNYGITRGNADLQNEYKRHIDSLRNRFSTAFKVLTPNDINGPAGVTALRAFIEQDKLDILFIDQHSLLEDDRRARNPVEKAANISRDLKNLQVMEKIPIIAVSQQNRNDTSAGVDVSHIAQSDRISQDSTIVIFLEHKDDILTLNLSKARDAVNNQKLRYASNLDLGIFEYLPEEGNALSGEGSEELAKEFEEDVL</sequence>
<dbReference type="GO" id="GO:0005524">
    <property type="term" value="F:ATP binding"/>
    <property type="evidence" value="ECO:0007669"/>
    <property type="project" value="InterPro"/>
</dbReference>
<dbReference type="Pfam" id="PF03796">
    <property type="entry name" value="DnaB_C"/>
    <property type="match status" value="1"/>
</dbReference>
<dbReference type="Gene3D" id="3.40.50.300">
    <property type="entry name" value="P-loop containing nucleotide triphosphate hydrolases"/>
    <property type="match status" value="1"/>
</dbReference>
<dbReference type="InterPro" id="IPR027417">
    <property type="entry name" value="P-loop_NTPase"/>
</dbReference>
<proteinExistence type="predicted"/>
<keyword evidence="2" id="KW-0067">ATP-binding</keyword>
<dbReference type="PANTHER" id="PTHR30153">
    <property type="entry name" value="REPLICATIVE DNA HELICASE DNAB"/>
    <property type="match status" value="1"/>
</dbReference>
<keyword evidence="2" id="KW-0547">Nucleotide-binding</keyword>
<dbReference type="GO" id="GO:0003678">
    <property type="term" value="F:DNA helicase activity"/>
    <property type="evidence" value="ECO:0007669"/>
    <property type="project" value="InterPro"/>
</dbReference>